<evidence type="ECO:0000256" key="1">
    <source>
        <dbReference type="SAM" id="SignalP"/>
    </source>
</evidence>
<dbReference type="Pfam" id="PF13472">
    <property type="entry name" value="Lipase_GDSL_2"/>
    <property type="match status" value="1"/>
</dbReference>
<dbReference type="PANTHER" id="PTHR30383">
    <property type="entry name" value="THIOESTERASE 1/PROTEASE 1/LYSOPHOSPHOLIPASE L1"/>
    <property type="match status" value="1"/>
</dbReference>
<evidence type="ECO:0000313" key="4">
    <source>
        <dbReference type="Proteomes" id="UP000542125"/>
    </source>
</evidence>
<dbReference type="InterPro" id="IPR051532">
    <property type="entry name" value="Ester_Hydrolysis_Enzymes"/>
</dbReference>
<keyword evidence="4" id="KW-1185">Reference proteome</keyword>
<dbReference type="Gene3D" id="3.40.50.1110">
    <property type="entry name" value="SGNH hydrolase"/>
    <property type="match status" value="1"/>
</dbReference>
<dbReference type="EC" id="3.1.2.-" evidence="3"/>
<comment type="caution">
    <text evidence="3">The sequence shown here is derived from an EMBL/GenBank/DDBJ whole genome shotgun (WGS) entry which is preliminary data.</text>
</comment>
<dbReference type="SUPFAM" id="SSF52266">
    <property type="entry name" value="SGNH hydrolase"/>
    <property type="match status" value="1"/>
</dbReference>
<name>A0A7Y9IYI5_9BURK</name>
<protein>
    <submittedName>
        <fullName evidence="3">Acyl-CoA thioesterase-1</fullName>
        <ecNumber evidence="3">3.1.1.5</ecNumber>
        <ecNumber evidence="3">3.1.2.-</ecNumber>
    </submittedName>
</protein>
<sequence length="239" mass="25598">MIKPCPLPIDESNVRATTSLRRGLGRVLALCCLALPAVMPATGAFAQTAAAAGGSAPVLMVLGDSLSAEYGIVRGTGWVPLLEQRLKERKIDYRVVNASISGDTTSGGRSRLPALLKQHQPKLVIVELGANDALRGLALNMTEDNLNEIVSSSKRAGAQVVVVGMQIPPNYGRDYTQRFKDLFGKVADKQKVPLVPFLLEGVAQQPAMFQADRLHPVSAAQPTILENVWPTLAPLLTKK</sequence>
<feature type="domain" description="SGNH hydrolase-type esterase" evidence="2">
    <location>
        <begin position="61"/>
        <end position="217"/>
    </location>
</feature>
<dbReference type="InterPro" id="IPR036514">
    <property type="entry name" value="SGNH_hydro_sf"/>
</dbReference>
<dbReference type="EC" id="3.1.1.5" evidence="3"/>
<dbReference type="GO" id="GO:0004622">
    <property type="term" value="F:phosphatidylcholine lysophospholipase activity"/>
    <property type="evidence" value="ECO:0007669"/>
    <property type="project" value="UniProtKB-EC"/>
</dbReference>
<organism evidence="3 4">
    <name type="scientific">Pigmentiphaga litoralis</name>
    <dbReference type="NCBI Taxonomy" id="516702"/>
    <lineage>
        <taxon>Bacteria</taxon>
        <taxon>Pseudomonadati</taxon>
        <taxon>Pseudomonadota</taxon>
        <taxon>Betaproteobacteria</taxon>
        <taxon>Burkholderiales</taxon>
        <taxon>Alcaligenaceae</taxon>
        <taxon>Pigmentiphaga</taxon>
    </lineage>
</organism>
<dbReference type="EMBL" id="JACBYR010000001">
    <property type="protein sequence ID" value="NYE84529.1"/>
    <property type="molecule type" value="Genomic_DNA"/>
</dbReference>
<gene>
    <name evidence="3" type="ORF">FHW18_003800</name>
</gene>
<evidence type="ECO:0000313" key="3">
    <source>
        <dbReference type="EMBL" id="NYE84529.1"/>
    </source>
</evidence>
<accession>A0A7Y9IYI5</accession>
<dbReference type="PANTHER" id="PTHR30383:SF24">
    <property type="entry name" value="THIOESTERASE 1_PROTEASE 1_LYSOPHOSPHOLIPASE L1"/>
    <property type="match status" value="1"/>
</dbReference>
<evidence type="ECO:0000259" key="2">
    <source>
        <dbReference type="Pfam" id="PF13472"/>
    </source>
</evidence>
<keyword evidence="1" id="KW-0732">Signal</keyword>
<keyword evidence="3" id="KW-0378">Hydrolase</keyword>
<feature type="chain" id="PRO_5030662179" evidence="1">
    <location>
        <begin position="47"/>
        <end position="239"/>
    </location>
</feature>
<feature type="signal peptide" evidence="1">
    <location>
        <begin position="1"/>
        <end position="46"/>
    </location>
</feature>
<dbReference type="AlphaFoldDB" id="A0A7Y9IYI5"/>
<dbReference type="Proteomes" id="UP000542125">
    <property type="component" value="Unassembled WGS sequence"/>
</dbReference>
<dbReference type="InterPro" id="IPR013830">
    <property type="entry name" value="SGNH_hydro"/>
</dbReference>
<reference evidence="3 4" key="1">
    <citation type="submission" date="2020-07" db="EMBL/GenBank/DDBJ databases">
        <title>Genomic Encyclopedia of Type Strains, Phase IV (KMG-V): Genome sequencing to study the core and pangenomes of soil and plant-associated prokaryotes.</title>
        <authorList>
            <person name="Whitman W."/>
        </authorList>
    </citation>
    <scope>NUCLEOTIDE SEQUENCE [LARGE SCALE GENOMIC DNA]</scope>
    <source>
        <strain evidence="3 4">SAS40</strain>
    </source>
</reference>
<proteinExistence type="predicted"/>
<dbReference type="CDD" id="cd01822">
    <property type="entry name" value="Lysophospholipase_L1_like"/>
    <property type="match status" value="1"/>
</dbReference>